<dbReference type="Proteomes" id="UP001519887">
    <property type="component" value="Unassembled WGS sequence"/>
</dbReference>
<protein>
    <submittedName>
        <fullName evidence="1">Two-component sensor histidine kinase</fullName>
    </submittedName>
</protein>
<accession>A0ABS7CJH6</accession>
<keyword evidence="1" id="KW-0808">Transferase</keyword>
<keyword evidence="2" id="KW-1185">Reference proteome</keyword>
<dbReference type="GO" id="GO:0016301">
    <property type="term" value="F:kinase activity"/>
    <property type="evidence" value="ECO:0007669"/>
    <property type="project" value="UniProtKB-KW"/>
</dbReference>
<dbReference type="EMBL" id="JAHZIK010002657">
    <property type="protein sequence ID" value="MBW7461058.1"/>
    <property type="molecule type" value="Genomic_DNA"/>
</dbReference>
<name>A0ABS7CJH6_9BACL</name>
<feature type="non-terminal residue" evidence="1">
    <location>
        <position position="1"/>
    </location>
</feature>
<gene>
    <name evidence="1" type="ORF">K0U00_44075</name>
</gene>
<evidence type="ECO:0000313" key="2">
    <source>
        <dbReference type="Proteomes" id="UP001519887"/>
    </source>
</evidence>
<comment type="caution">
    <text evidence="1">The sequence shown here is derived from an EMBL/GenBank/DDBJ whole genome shotgun (WGS) entry which is preliminary data.</text>
</comment>
<sequence length="69" mass="7703">SGRAPDDAGMEELRRKLRVRDDQMETTGLINVHRRIQLVFGQESGITLERSALGGLKVTILIMRGPKKS</sequence>
<reference evidence="1 2" key="1">
    <citation type="submission" date="2021-07" db="EMBL/GenBank/DDBJ databases">
        <title>Paenibacillus radiodurans sp. nov., isolated from the southeastern edge of Tengger Desert.</title>
        <authorList>
            <person name="Zhang G."/>
        </authorList>
    </citation>
    <scope>NUCLEOTIDE SEQUENCE [LARGE SCALE GENOMIC DNA]</scope>
    <source>
        <strain evidence="1 2">CCM 7311</strain>
    </source>
</reference>
<organism evidence="1 2">
    <name type="scientific">Paenibacillus sepulcri</name>
    <dbReference type="NCBI Taxonomy" id="359917"/>
    <lineage>
        <taxon>Bacteria</taxon>
        <taxon>Bacillati</taxon>
        <taxon>Bacillota</taxon>
        <taxon>Bacilli</taxon>
        <taxon>Bacillales</taxon>
        <taxon>Paenibacillaceae</taxon>
        <taxon>Paenibacillus</taxon>
    </lineage>
</organism>
<evidence type="ECO:0000313" key="1">
    <source>
        <dbReference type="EMBL" id="MBW7461058.1"/>
    </source>
</evidence>
<proteinExistence type="predicted"/>
<keyword evidence="1" id="KW-0418">Kinase</keyword>